<evidence type="ECO:0000256" key="11">
    <source>
        <dbReference type="SAM" id="MobiDB-lite"/>
    </source>
</evidence>
<dbReference type="EC" id="2.7.13.3" evidence="3"/>
<dbReference type="SMART" id="SM00304">
    <property type="entry name" value="HAMP"/>
    <property type="match status" value="1"/>
</dbReference>
<keyword evidence="9" id="KW-0902">Two-component regulatory system</keyword>
<dbReference type="InterPro" id="IPR003594">
    <property type="entry name" value="HATPase_dom"/>
</dbReference>
<feature type="domain" description="Histidine kinase" evidence="13">
    <location>
        <begin position="255"/>
        <end position="465"/>
    </location>
</feature>
<evidence type="ECO:0000256" key="4">
    <source>
        <dbReference type="ARBA" id="ARBA00022553"/>
    </source>
</evidence>
<evidence type="ECO:0000256" key="8">
    <source>
        <dbReference type="ARBA" id="ARBA00022989"/>
    </source>
</evidence>
<keyword evidence="4" id="KW-0597">Phosphoprotein</keyword>
<dbReference type="PANTHER" id="PTHR45436">
    <property type="entry name" value="SENSOR HISTIDINE KINASE YKOH"/>
    <property type="match status" value="1"/>
</dbReference>
<dbReference type="SMART" id="SM00388">
    <property type="entry name" value="HisKA"/>
    <property type="match status" value="1"/>
</dbReference>
<feature type="transmembrane region" description="Helical" evidence="12">
    <location>
        <begin position="6"/>
        <end position="27"/>
    </location>
</feature>
<dbReference type="AlphaFoldDB" id="A0A1G7NMK6"/>
<dbReference type="RefSeq" id="WP_231966551.1">
    <property type="nucleotide sequence ID" value="NZ_LT629690.1"/>
</dbReference>
<dbReference type="Pfam" id="PF00672">
    <property type="entry name" value="HAMP"/>
    <property type="match status" value="1"/>
</dbReference>
<dbReference type="CDD" id="cd00082">
    <property type="entry name" value="HisKA"/>
    <property type="match status" value="1"/>
</dbReference>
<organism evidence="15 16">
    <name type="scientific">Terriglobus roseus</name>
    <dbReference type="NCBI Taxonomy" id="392734"/>
    <lineage>
        <taxon>Bacteria</taxon>
        <taxon>Pseudomonadati</taxon>
        <taxon>Acidobacteriota</taxon>
        <taxon>Terriglobia</taxon>
        <taxon>Terriglobales</taxon>
        <taxon>Acidobacteriaceae</taxon>
        <taxon>Terriglobus</taxon>
    </lineage>
</organism>
<dbReference type="Gene3D" id="3.30.565.10">
    <property type="entry name" value="Histidine kinase-like ATPase, C-terminal domain"/>
    <property type="match status" value="1"/>
</dbReference>
<dbReference type="PROSITE" id="PS50109">
    <property type="entry name" value="HIS_KIN"/>
    <property type="match status" value="1"/>
</dbReference>
<feature type="region of interest" description="Disordered" evidence="11">
    <location>
        <begin position="460"/>
        <end position="479"/>
    </location>
</feature>
<evidence type="ECO:0000259" key="14">
    <source>
        <dbReference type="PROSITE" id="PS50885"/>
    </source>
</evidence>
<keyword evidence="6 12" id="KW-0812">Transmembrane</keyword>
<keyword evidence="8 12" id="KW-1133">Transmembrane helix</keyword>
<dbReference type="Proteomes" id="UP000182427">
    <property type="component" value="Chromosome I"/>
</dbReference>
<dbReference type="Gene3D" id="1.10.287.130">
    <property type="match status" value="1"/>
</dbReference>
<dbReference type="SUPFAM" id="SSF47384">
    <property type="entry name" value="Homodimeric domain of signal transducing histidine kinase"/>
    <property type="match status" value="1"/>
</dbReference>
<keyword evidence="10 12" id="KW-0472">Membrane</keyword>
<dbReference type="CDD" id="cd00075">
    <property type="entry name" value="HATPase"/>
    <property type="match status" value="1"/>
</dbReference>
<gene>
    <name evidence="15" type="ORF">SAMN05444167_3198</name>
</gene>
<evidence type="ECO:0000256" key="7">
    <source>
        <dbReference type="ARBA" id="ARBA00022777"/>
    </source>
</evidence>
<dbReference type="InterPro" id="IPR005467">
    <property type="entry name" value="His_kinase_dom"/>
</dbReference>
<evidence type="ECO:0000256" key="6">
    <source>
        <dbReference type="ARBA" id="ARBA00022692"/>
    </source>
</evidence>
<dbReference type="GO" id="GO:0000155">
    <property type="term" value="F:phosphorelay sensor kinase activity"/>
    <property type="evidence" value="ECO:0007669"/>
    <property type="project" value="InterPro"/>
</dbReference>
<name>A0A1G7NMK6_9BACT</name>
<dbReference type="Pfam" id="PF02518">
    <property type="entry name" value="HATPase_c"/>
    <property type="match status" value="1"/>
</dbReference>
<dbReference type="CDD" id="cd06225">
    <property type="entry name" value="HAMP"/>
    <property type="match status" value="1"/>
</dbReference>
<dbReference type="EMBL" id="LT629690">
    <property type="protein sequence ID" value="SDF75171.1"/>
    <property type="molecule type" value="Genomic_DNA"/>
</dbReference>
<dbReference type="InterPro" id="IPR050428">
    <property type="entry name" value="TCS_sensor_his_kinase"/>
</dbReference>
<evidence type="ECO:0000256" key="10">
    <source>
        <dbReference type="ARBA" id="ARBA00023136"/>
    </source>
</evidence>
<evidence type="ECO:0000259" key="13">
    <source>
        <dbReference type="PROSITE" id="PS50109"/>
    </source>
</evidence>
<keyword evidence="16" id="KW-1185">Reference proteome</keyword>
<dbReference type="PROSITE" id="PS50885">
    <property type="entry name" value="HAMP"/>
    <property type="match status" value="1"/>
</dbReference>
<keyword evidence="5" id="KW-0808">Transferase</keyword>
<dbReference type="InterPro" id="IPR003660">
    <property type="entry name" value="HAMP_dom"/>
</dbReference>
<proteinExistence type="predicted"/>
<dbReference type="SUPFAM" id="SSF55874">
    <property type="entry name" value="ATPase domain of HSP90 chaperone/DNA topoisomerase II/histidine kinase"/>
    <property type="match status" value="1"/>
</dbReference>
<dbReference type="SMART" id="SM00387">
    <property type="entry name" value="HATPase_c"/>
    <property type="match status" value="1"/>
</dbReference>
<reference evidence="15 16" key="1">
    <citation type="submission" date="2016-10" db="EMBL/GenBank/DDBJ databases">
        <authorList>
            <person name="de Groot N.N."/>
        </authorList>
    </citation>
    <scope>NUCLEOTIDE SEQUENCE [LARGE SCALE GENOMIC DNA]</scope>
    <source>
        <strain evidence="15 16">GAS232</strain>
    </source>
</reference>
<evidence type="ECO:0000313" key="15">
    <source>
        <dbReference type="EMBL" id="SDF75171.1"/>
    </source>
</evidence>
<dbReference type="InterPro" id="IPR004358">
    <property type="entry name" value="Sig_transdc_His_kin-like_C"/>
</dbReference>
<protein>
    <recommendedName>
        <fullName evidence="3">histidine kinase</fullName>
        <ecNumber evidence="3">2.7.13.3</ecNumber>
    </recommendedName>
</protein>
<keyword evidence="7 15" id="KW-0418">Kinase</keyword>
<dbReference type="Gene3D" id="6.10.340.10">
    <property type="match status" value="1"/>
</dbReference>
<dbReference type="Pfam" id="PF00512">
    <property type="entry name" value="HisKA"/>
    <property type="match status" value="1"/>
</dbReference>
<dbReference type="SUPFAM" id="SSF158472">
    <property type="entry name" value="HAMP domain-like"/>
    <property type="match status" value="1"/>
</dbReference>
<comment type="catalytic activity">
    <reaction evidence="1">
        <text>ATP + protein L-histidine = ADP + protein N-phospho-L-histidine.</text>
        <dbReference type="EC" id="2.7.13.3"/>
    </reaction>
</comment>
<evidence type="ECO:0000256" key="3">
    <source>
        <dbReference type="ARBA" id="ARBA00012438"/>
    </source>
</evidence>
<evidence type="ECO:0000256" key="1">
    <source>
        <dbReference type="ARBA" id="ARBA00000085"/>
    </source>
</evidence>
<dbReference type="InterPro" id="IPR036097">
    <property type="entry name" value="HisK_dim/P_sf"/>
</dbReference>
<evidence type="ECO:0000256" key="12">
    <source>
        <dbReference type="SAM" id="Phobius"/>
    </source>
</evidence>
<evidence type="ECO:0000256" key="2">
    <source>
        <dbReference type="ARBA" id="ARBA00004370"/>
    </source>
</evidence>
<dbReference type="PRINTS" id="PR00344">
    <property type="entry name" value="BCTRLSENSOR"/>
</dbReference>
<sequence>MQSAAWRVSLWSSLAFALGTALVFAMLHRFVAEDIQRRTDAWLSGEVEVLSDVAERTPKDRLYQKVVGEVAELASREVPDKQQTKGSENDAVFFLQASEAGPPKLWVGTGDGIATLAAIRSVRVLQDVPFDVNIQGVNVPFRVASVRIDDGTSIYLGLSERDELHVLRKLRIRFLVLCAVTILLGFLIVFYATRKMLGRVSQITEAASLIGQSDLSSRVPDTKGNDEIAQLARTLNYMLDRIQNTVQQLHAITDSLSHDIRSPLTAIRSKLETSLSSDSKNEHTESIVTAIEDLDRLTEFLNTSLDVAEAQADALRLSRTELDLDQLVRTMIDLYEPSMADRGLAIHVRSAGPIKVMVDQALFHRVIANLLDNELKHLPSSSTVELSLSREDGMAILVIEDDGPGFDPEITNHLCERRIKGRESHGHGLGLAFVAAVTRAHGGTLHAENRRAGGTRLTISLPSSETSKQGDTVHLVSTA</sequence>
<feature type="domain" description="HAMP" evidence="14">
    <location>
        <begin position="194"/>
        <end position="247"/>
    </location>
</feature>
<dbReference type="InterPro" id="IPR036890">
    <property type="entry name" value="HATPase_C_sf"/>
</dbReference>
<dbReference type="PANTHER" id="PTHR45436:SF8">
    <property type="entry name" value="HISTIDINE KINASE"/>
    <property type="match status" value="1"/>
</dbReference>
<dbReference type="GO" id="GO:0005886">
    <property type="term" value="C:plasma membrane"/>
    <property type="evidence" value="ECO:0007669"/>
    <property type="project" value="TreeGrafter"/>
</dbReference>
<accession>A0A1G7NMK6</accession>
<comment type="subcellular location">
    <subcellularLocation>
        <location evidence="2">Membrane</location>
    </subcellularLocation>
</comment>
<dbReference type="InterPro" id="IPR003661">
    <property type="entry name" value="HisK_dim/P_dom"/>
</dbReference>
<feature type="transmembrane region" description="Helical" evidence="12">
    <location>
        <begin position="174"/>
        <end position="192"/>
    </location>
</feature>
<evidence type="ECO:0000313" key="16">
    <source>
        <dbReference type="Proteomes" id="UP000182427"/>
    </source>
</evidence>
<evidence type="ECO:0000256" key="5">
    <source>
        <dbReference type="ARBA" id="ARBA00022679"/>
    </source>
</evidence>
<evidence type="ECO:0000256" key="9">
    <source>
        <dbReference type="ARBA" id="ARBA00023012"/>
    </source>
</evidence>